<reference evidence="1" key="1">
    <citation type="journal article" date="2019" name="bioRxiv">
        <title>The Genome of the Zebra Mussel, Dreissena polymorpha: A Resource for Invasive Species Research.</title>
        <authorList>
            <person name="McCartney M.A."/>
            <person name="Auch B."/>
            <person name="Kono T."/>
            <person name="Mallez S."/>
            <person name="Zhang Y."/>
            <person name="Obille A."/>
            <person name="Becker A."/>
            <person name="Abrahante J.E."/>
            <person name="Garbe J."/>
            <person name="Badalamenti J.P."/>
            <person name="Herman A."/>
            <person name="Mangelson H."/>
            <person name="Liachko I."/>
            <person name="Sullivan S."/>
            <person name="Sone E.D."/>
            <person name="Koren S."/>
            <person name="Silverstein K.A.T."/>
            <person name="Beckman K.B."/>
            <person name="Gohl D.M."/>
        </authorList>
    </citation>
    <scope>NUCLEOTIDE SEQUENCE</scope>
    <source>
        <strain evidence="1">Duluth1</strain>
        <tissue evidence="1">Whole animal</tissue>
    </source>
</reference>
<keyword evidence="2" id="KW-1185">Reference proteome</keyword>
<reference evidence="1" key="2">
    <citation type="submission" date="2020-11" db="EMBL/GenBank/DDBJ databases">
        <authorList>
            <person name="McCartney M.A."/>
            <person name="Auch B."/>
            <person name="Kono T."/>
            <person name="Mallez S."/>
            <person name="Becker A."/>
            <person name="Gohl D.M."/>
            <person name="Silverstein K.A.T."/>
            <person name="Koren S."/>
            <person name="Bechman K.B."/>
            <person name="Herman A."/>
            <person name="Abrahante J.E."/>
            <person name="Garbe J."/>
        </authorList>
    </citation>
    <scope>NUCLEOTIDE SEQUENCE</scope>
    <source>
        <strain evidence="1">Duluth1</strain>
        <tissue evidence="1">Whole animal</tissue>
    </source>
</reference>
<dbReference type="AlphaFoldDB" id="A0A9D4D8K5"/>
<evidence type="ECO:0000313" key="2">
    <source>
        <dbReference type="Proteomes" id="UP000828390"/>
    </source>
</evidence>
<accession>A0A9D4D8K5</accession>
<organism evidence="1 2">
    <name type="scientific">Dreissena polymorpha</name>
    <name type="common">Zebra mussel</name>
    <name type="synonym">Mytilus polymorpha</name>
    <dbReference type="NCBI Taxonomy" id="45954"/>
    <lineage>
        <taxon>Eukaryota</taxon>
        <taxon>Metazoa</taxon>
        <taxon>Spiralia</taxon>
        <taxon>Lophotrochozoa</taxon>
        <taxon>Mollusca</taxon>
        <taxon>Bivalvia</taxon>
        <taxon>Autobranchia</taxon>
        <taxon>Heteroconchia</taxon>
        <taxon>Euheterodonta</taxon>
        <taxon>Imparidentia</taxon>
        <taxon>Neoheterodontei</taxon>
        <taxon>Myida</taxon>
        <taxon>Dreissenoidea</taxon>
        <taxon>Dreissenidae</taxon>
        <taxon>Dreissena</taxon>
    </lineage>
</organism>
<gene>
    <name evidence="1" type="ORF">DPMN_047367</name>
</gene>
<dbReference type="EMBL" id="JAIWYP010000011">
    <property type="protein sequence ID" value="KAH3740657.1"/>
    <property type="molecule type" value="Genomic_DNA"/>
</dbReference>
<protein>
    <submittedName>
        <fullName evidence="1">Uncharacterized protein</fullName>
    </submittedName>
</protein>
<evidence type="ECO:0000313" key="1">
    <source>
        <dbReference type="EMBL" id="KAH3740657.1"/>
    </source>
</evidence>
<name>A0A9D4D8K5_DREPO</name>
<sequence length="133" mass="15581">MFLKRYDELAYYPSIQPGTGVVSPIVTVRLNHGDSDFIPKARSVRTRTIHVSYIDLEIRETSGRIKREREREIILGIAKFYTQAICNKDTNLTKFHEDREKHVTSRSQQITFRVFTSFTKMHNRQMGIIKAHP</sequence>
<proteinExistence type="predicted"/>
<comment type="caution">
    <text evidence="1">The sequence shown here is derived from an EMBL/GenBank/DDBJ whole genome shotgun (WGS) entry which is preliminary data.</text>
</comment>
<dbReference type="Proteomes" id="UP000828390">
    <property type="component" value="Unassembled WGS sequence"/>
</dbReference>